<sequence>MNKNLKVLVIIVSCMLIGQTINAQHKKKKNLLFIITDQQQSKALSIAGNSVLKTPNLDKLATDGAYFKNAYTPMAVCGPARSAILTGMTVENTGVNTNAKTYFYDEEPVMTSPTFDEVLTENGYHCEYYGKWHSMTSHSEIYKNPKRNAKNGKSIFEHGGQNHVYMDYINEQFPKQELKEGEFYDTFVKRPYKPDPLDSYYGQSYDIVKKDPNKRRSQPNLHGELMIPAEHSFTAYQAKETIAAIERLKDTTFSITLSIHMPHAPMTPTAPYYGMYPAKDMVAPESINDDMNNSPYKTANGRMGMPEYSDPEKIKYMISNYYGIIKEIDDWVGKILNTLDKNGLTDDTLIIFTSDHGEMLGAHGLREKNVFYEESSHIPLMIHLPEVIKKKTVVDGYISNIDLFPTILDYLNIKEHSSDGTSLRKLIEGKKTRHGEYVVTEWDYRGPVAPNYMIVKDGWKLMMPYTKESTVINALYDLNTDPHEINNLIGQNPDSADYKEKVEELRSSLLEWLKKNNSDHYNGVKERDLI</sequence>
<keyword evidence="2" id="KW-0479">Metal-binding</keyword>
<keyword evidence="3" id="KW-0378">Hydrolase</keyword>
<reference evidence="5 6" key="1">
    <citation type="submission" date="2017-06" db="EMBL/GenBank/DDBJ databases">
        <authorList>
            <person name="Kim H.J."/>
            <person name="Triplett B.A."/>
        </authorList>
    </citation>
    <scope>NUCLEOTIDE SEQUENCE [LARGE SCALE GENOMIC DNA]</scope>
    <source>
        <strain evidence="5 6">DSM 29150</strain>
    </source>
</reference>
<dbReference type="GO" id="GO:0005737">
    <property type="term" value="C:cytoplasm"/>
    <property type="evidence" value="ECO:0007669"/>
    <property type="project" value="TreeGrafter"/>
</dbReference>
<dbReference type="SUPFAM" id="SSF53649">
    <property type="entry name" value="Alkaline phosphatase-like"/>
    <property type="match status" value="1"/>
</dbReference>
<organism evidence="5 6">
    <name type="scientific">Lutibacter agarilyticus</name>
    <dbReference type="NCBI Taxonomy" id="1109740"/>
    <lineage>
        <taxon>Bacteria</taxon>
        <taxon>Pseudomonadati</taxon>
        <taxon>Bacteroidota</taxon>
        <taxon>Flavobacteriia</taxon>
        <taxon>Flavobacteriales</taxon>
        <taxon>Flavobacteriaceae</taxon>
        <taxon>Lutibacter</taxon>
    </lineage>
</organism>
<dbReference type="InterPro" id="IPR024607">
    <property type="entry name" value="Sulfatase_CS"/>
</dbReference>
<proteinExistence type="inferred from homology"/>
<dbReference type="InterPro" id="IPR017850">
    <property type="entry name" value="Alkaline_phosphatase_core_sf"/>
</dbReference>
<gene>
    <name evidence="5" type="ORF">SAMN06265371_10324</name>
</gene>
<dbReference type="AlphaFoldDB" id="A0A238WAT4"/>
<dbReference type="PANTHER" id="PTHR45953:SF1">
    <property type="entry name" value="IDURONATE 2-SULFATASE"/>
    <property type="match status" value="1"/>
</dbReference>
<dbReference type="PROSITE" id="PS00523">
    <property type="entry name" value="SULFATASE_1"/>
    <property type="match status" value="1"/>
</dbReference>
<dbReference type="Gene3D" id="3.40.720.10">
    <property type="entry name" value="Alkaline Phosphatase, subunit A"/>
    <property type="match status" value="1"/>
</dbReference>
<name>A0A238WAT4_9FLAO</name>
<comment type="similarity">
    <text evidence="1">Belongs to the sulfatase family.</text>
</comment>
<dbReference type="PANTHER" id="PTHR45953">
    <property type="entry name" value="IDURONATE 2-SULFATASE"/>
    <property type="match status" value="1"/>
</dbReference>
<dbReference type="RefSeq" id="WP_089380710.1">
    <property type="nucleotide sequence ID" value="NZ_FZNT01000003.1"/>
</dbReference>
<dbReference type="GO" id="GO:0046872">
    <property type="term" value="F:metal ion binding"/>
    <property type="evidence" value="ECO:0007669"/>
    <property type="project" value="UniProtKB-KW"/>
</dbReference>
<feature type="domain" description="Sulfatase N-terminal" evidence="4">
    <location>
        <begin position="29"/>
        <end position="413"/>
    </location>
</feature>
<evidence type="ECO:0000313" key="6">
    <source>
        <dbReference type="Proteomes" id="UP000198384"/>
    </source>
</evidence>
<evidence type="ECO:0000259" key="4">
    <source>
        <dbReference type="Pfam" id="PF00884"/>
    </source>
</evidence>
<dbReference type="EMBL" id="FZNT01000003">
    <property type="protein sequence ID" value="SNR43650.1"/>
    <property type="molecule type" value="Genomic_DNA"/>
</dbReference>
<dbReference type="Proteomes" id="UP000198384">
    <property type="component" value="Unassembled WGS sequence"/>
</dbReference>
<keyword evidence="6" id="KW-1185">Reference proteome</keyword>
<dbReference type="GO" id="GO:0008484">
    <property type="term" value="F:sulfuric ester hydrolase activity"/>
    <property type="evidence" value="ECO:0007669"/>
    <property type="project" value="TreeGrafter"/>
</dbReference>
<accession>A0A238WAT4</accession>
<evidence type="ECO:0000256" key="1">
    <source>
        <dbReference type="ARBA" id="ARBA00008779"/>
    </source>
</evidence>
<dbReference type="InterPro" id="IPR000917">
    <property type="entry name" value="Sulfatase_N"/>
</dbReference>
<evidence type="ECO:0000313" key="5">
    <source>
        <dbReference type="EMBL" id="SNR43650.1"/>
    </source>
</evidence>
<protein>
    <submittedName>
        <fullName evidence="5">Arylsulfatase A</fullName>
    </submittedName>
</protein>
<evidence type="ECO:0000256" key="3">
    <source>
        <dbReference type="ARBA" id="ARBA00022801"/>
    </source>
</evidence>
<dbReference type="OrthoDB" id="9815108at2"/>
<dbReference type="Pfam" id="PF00884">
    <property type="entry name" value="Sulfatase"/>
    <property type="match status" value="1"/>
</dbReference>
<evidence type="ECO:0000256" key="2">
    <source>
        <dbReference type="ARBA" id="ARBA00022723"/>
    </source>
</evidence>